<dbReference type="Proteomes" id="UP000075766">
    <property type="component" value="Unassembled WGS sequence"/>
</dbReference>
<dbReference type="RefSeq" id="WP_062271954.1">
    <property type="nucleotide sequence ID" value="NZ_LSYU01000024.1"/>
</dbReference>
<evidence type="ECO:0000256" key="1">
    <source>
        <dbReference type="SAM" id="Coils"/>
    </source>
</evidence>
<organism evidence="2 3">
    <name type="scientific">Marichromatium gracile</name>
    <name type="common">Chromatium gracile</name>
    <dbReference type="NCBI Taxonomy" id="1048"/>
    <lineage>
        <taxon>Bacteria</taxon>
        <taxon>Pseudomonadati</taxon>
        <taxon>Pseudomonadota</taxon>
        <taxon>Gammaproteobacteria</taxon>
        <taxon>Chromatiales</taxon>
        <taxon>Chromatiaceae</taxon>
        <taxon>Marichromatium</taxon>
    </lineage>
</organism>
<sequence>MNTRLDTPRIRGIALAVGLLVAAPIALAMPFGPGYGYGYGPADDLPMPMARMADRLDLDDAQRDQVRVILDEARQAREQQQLETRKRINELLTDAQRAERDRLSERRIERRVDRLDERVGLTAEQTQTLTELFQRQHQQLDLTRTELREAVAEILTEEQRAALDTPMQHRGHGPMRHHGPMSGGYPMMPGGDPMMQRDCDRF</sequence>
<proteinExistence type="predicted"/>
<reference evidence="2 3" key="1">
    <citation type="submission" date="2016-02" db="EMBL/GenBank/DDBJ databases">
        <title>Genome sequence of Marichromatium gracile YL-28, a purple sulfur bacterium.</title>
        <authorList>
            <person name="Zhao C."/>
            <person name="Hong X."/>
            <person name="Chen S."/>
            <person name="Yang S."/>
        </authorList>
    </citation>
    <scope>NUCLEOTIDE SEQUENCE [LARGE SCALE GENOMIC DNA]</scope>
    <source>
        <strain evidence="2 3">YL28</strain>
    </source>
</reference>
<evidence type="ECO:0008006" key="4">
    <source>
        <dbReference type="Google" id="ProtNLM"/>
    </source>
</evidence>
<evidence type="ECO:0000313" key="2">
    <source>
        <dbReference type="EMBL" id="KXX66122.1"/>
    </source>
</evidence>
<dbReference type="EMBL" id="LSYU01000024">
    <property type="protein sequence ID" value="KXX66122.1"/>
    <property type="molecule type" value="Genomic_DNA"/>
</dbReference>
<feature type="coiled-coil region" evidence="1">
    <location>
        <begin position="63"/>
        <end position="101"/>
    </location>
</feature>
<comment type="caution">
    <text evidence="2">The sequence shown here is derived from an EMBL/GenBank/DDBJ whole genome shotgun (WGS) entry which is preliminary data.</text>
</comment>
<keyword evidence="1" id="KW-0175">Coiled coil</keyword>
<keyword evidence="3" id="KW-1185">Reference proteome</keyword>
<evidence type="ECO:0000313" key="3">
    <source>
        <dbReference type="Proteomes" id="UP000075766"/>
    </source>
</evidence>
<protein>
    <recommendedName>
        <fullName evidence="4">Spy/CpxP family protein refolding chaperone</fullName>
    </recommendedName>
</protein>
<dbReference type="Gene3D" id="1.20.120.1490">
    <property type="match status" value="1"/>
</dbReference>
<name>A0ABR5VP02_MARGR</name>
<accession>A0ABR5VP02</accession>
<gene>
    <name evidence="2" type="ORF">AY586_06975</name>
</gene>